<accession>A0ABV5Z852</accession>
<dbReference type="GO" id="GO:0016787">
    <property type="term" value="F:hydrolase activity"/>
    <property type="evidence" value="ECO:0007669"/>
    <property type="project" value="UniProtKB-KW"/>
</dbReference>
<proteinExistence type="predicted"/>
<dbReference type="PANTHER" id="PTHR43155:SF2">
    <property type="entry name" value="CYCLIC DI-GMP PHOSPHODIESTERASE PA4108"/>
    <property type="match status" value="1"/>
</dbReference>
<dbReference type="EC" id="3.1.4.-" evidence="2"/>
<organism evidence="2 3">
    <name type="scientific">Balneatrix alpica</name>
    <dbReference type="NCBI Taxonomy" id="75684"/>
    <lineage>
        <taxon>Bacteria</taxon>
        <taxon>Pseudomonadati</taxon>
        <taxon>Pseudomonadota</taxon>
        <taxon>Gammaproteobacteria</taxon>
        <taxon>Oceanospirillales</taxon>
        <taxon>Balneatrichaceae</taxon>
        <taxon>Balneatrix</taxon>
    </lineage>
</organism>
<dbReference type="PANTHER" id="PTHR43155">
    <property type="entry name" value="CYCLIC DI-GMP PHOSPHODIESTERASE PA4108-RELATED"/>
    <property type="match status" value="1"/>
</dbReference>
<dbReference type="Gene3D" id="1.10.3210.10">
    <property type="entry name" value="Hypothetical protein af1432"/>
    <property type="match status" value="1"/>
</dbReference>
<dbReference type="NCBIfam" id="TIGR00277">
    <property type="entry name" value="HDIG"/>
    <property type="match status" value="1"/>
</dbReference>
<evidence type="ECO:0000313" key="2">
    <source>
        <dbReference type="EMBL" id="MFB9885462.1"/>
    </source>
</evidence>
<dbReference type="InterPro" id="IPR003607">
    <property type="entry name" value="HD/PDEase_dom"/>
</dbReference>
<comment type="caution">
    <text evidence="2">The sequence shown here is derived from an EMBL/GenBank/DDBJ whole genome shotgun (WGS) entry which is preliminary data.</text>
</comment>
<dbReference type="InterPro" id="IPR037522">
    <property type="entry name" value="HD_GYP_dom"/>
</dbReference>
<evidence type="ECO:0000259" key="1">
    <source>
        <dbReference type="PROSITE" id="PS51832"/>
    </source>
</evidence>
<keyword evidence="2" id="KW-0378">Hydrolase</keyword>
<gene>
    <name evidence="2" type="ORF">ACFFLH_03445</name>
</gene>
<dbReference type="SUPFAM" id="SSF109604">
    <property type="entry name" value="HD-domain/PDEase-like"/>
    <property type="match status" value="1"/>
</dbReference>
<keyword evidence="3" id="KW-1185">Reference proteome</keyword>
<dbReference type="EMBL" id="JBHLZN010000001">
    <property type="protein sequence ID" value="MFB9885462.1"/>
    <property type="molecule type" value="Genomic_DNA"/>
</dbReference>
<dbReference type="Pfam" id="PF11871">
    <property type="entry name" value="DUF3391"/>
    <property type="match status" value="1"/>
</dbReference>
<feature type="domain" description="HD-GYP" evidence="1">
    <location>
        <begin position="129"/>
        <end position="325"/>
    </location>
</feature>
<dbReference type="PROSITE" id="PS51832">
    <property type="entry name" value="HD_GYP"/>
    <property type="match status" value="1"/>
</dbReference>
<dbReference type="Proteomes" id="UP001589628">
    <property type="component" value="Unassembled WGS sequence"/>
</dbReference>
<protein>
    <submittedName>
        <fullName evidence="2">HD-GYP domain-containing protein</fullName>
        <ecNumber evidence="2">3.1.4.-</ecNumber>
    </submittedName>
</protein>
<evidence type="ECO:0000313" key="3">
    <source>
        <dbReference type="Proteomes" id="UP001589628"/>
    </source>
</evidence>
<dbReference type="InterPro" id="IPR006675">
    <property type="entry name" value="HDIG_dom"/>
</dbReference>
<dbReference type="CDD" id="cd00077">
    <property type="entry name" value="HDc"/>
    <property type="match status" value="1"/>
</dbReference>
<reference evidence="2 3" key="1">
    <citation type="submission" date="2024-09" db="EMBL/GenBank/DDBJ databases">
        <authorList>
            <person name="Sun Q."/>
            <person name="Mori K."/>
        </authorList>
    </citation>
    <scope>NUCLEOTIDE SEQUENCE [LARGE SCALE GENOMIC DNA]</scope>
    <source>
        <strain evidence="2 3">ATCC 51285</strain>
    </source>
</reference>
<name>A0ABV5Z852_9GAMM</name>
<dbReference type="InterPro" id="IPR021812">
    <property type="entry name" value="DUF3391"/>
</dbReference>
<dbReference type="RefSeq" id="WP_027313565.1">
    <property type="nucleotide sequence ID" value="NZ_JBHLZN010000001.1"/>
</dbReference>
<sequence length="392" mass="44654">MERRLAVTELRLGMRVVRLDCPWLDSPFWRHQFEIRDHQQLQLLRQHCRYVYVESSSLVEPGELPRPRVSQPQTLVKASTGKAFTVPEKKLSQAFQQQLGRIDQLFNDIRLGRALDARRSREVVEALLVGVLRDPQGMYLWGQMQVDAPALAHKSLNVCVLALALARFIGLPNKSLLELGLGALLHDIGLLALPESLLAKRGRLLAGERQQIEQHCHLGQEMLRDQPGLSRCVRHIVAHHHERIDGQGYPARLQDRQIPLTTRLVATVACYEAMTRERPYAKAVSPAQALRDLLLLRDTMLDGRLVMKLIRMLGIYPPGSVLRLKDDRVGMVLDRQETNIRLLLIGHYPNQPWATPQPLQLEELRVVQVLEPDDPFLEQAREGLSAWLRSLG</sequence>
<dbReference type="Pfam" id="PF13487">
    <property type="entry name" value="HD_5"/>
    <property type="match status" value="1"/>
</dbReference>